<accession>A0A6A6TWT1</accession>
<evidence type="ECO:0000256" key="3">
    <source>
        <dbReference type="ARBA" id="ARBA00010031"/>
    </source>
</evidence>
<feature type="compositionally biased region" description="Acidic residues" evidence="10">
    <location>
        <begin position="108"/>
        <end position="123"/>
    </location>
</feature>
<keyword evidence="14" id="KW-1185">Reference proteome</keyword>
<proteinExistence type="inferred from homology"/>
<feature type="compositionally biased region" description="Low complexity" evidence="10">
    <location>
        <begin position="124"/>
        <end position="142"/>
    </location>
</feature>
<comment type="subcellular location">
    <subcellularLocation>
        <location evidence="1">Membrane</location>
        <topology evidence="1">Lipid-anchor</topology>
        <topology evidence="1">GPI-anchor</topology>
    </subcellularLocation>
    <subcellularLocation>
        <location evidence="2">Secreted</location>
    </subcellularLocation>
</comment>
<dbReference type="GO" id="GO:0005576">
    <property type="term" value="C:extracellular region"/>
    <property type="evidence" value="ECO:0007669"/>
    <property type="project" value="UniProtKB-SubCell"/>
</dbReference>
<evidence type="ECO:0000256" key="11">
    <source>
        <dbReference type="SAM" id="SignalP"/>
    </source>
</evidence>
<dbReference type="EMBL" id="MU004248">
    <property type="protein sequence ID" value="KAF2663104.1"/>
    <property type="molecule type" value="Genomic_DNA"/>
</dbReference>
<feature type="disulfide bond" evidence="9">
    <location>
        <begin position="41"/>
        <end position="48"/>
    </location>
</feature>
<evidence type="ECO:0000259" key="12">
    <source>
        <dbReference type="PROSITE" id="PS52012"/>
    </source>
</evidence>
<keyword evidence="8" id="KW-0449">Lipoprotein</keyword>
<evidence type="ECO:0000256" key="5">
    <source>
        <dbReference type="ARBA" id="ARBA00022622"/>
    </source>
</evidence>
<feature type="domain" description="CFEM" evidence="12">
    <location>
        <begin position="1"/>
        <end position="110"/>
    </location>
</feature>
<evidence type="ECO:0000256" key="9">
    <source>
        <dbReference type="PROSITE-ProRule" id="PRU01356"/>
    </source>
</evidence>
<keyword evidence="9" id="KW-0479">Metal-binding</keyword>
<evidence type="ECO:0000313" key="13">
    <source>
        <dbReference type="EMBL" id="KAF2663104.1"/>
    </source>
</evidence>
<evidence type="ECO:0000256" key="1">
    <source>
        <dbReference type="ARBA" id="ARBA00004589"/>
    </source>
</evidence>
<evidence type="ECO:0000313" key="14">
    <source>
        <dbReference type="Proteomes" id="UP000799302"/>
    </source>
</evidence>
<organism evidence="13 14">
    <name type="scientific">Microthyrium microscopicum</name>
    <dbReference type="NCBI Taxonomy" id="703497"/>
    <lineage>
        <taxon>Eukaryota</taxon>
        <taxon>Fungi</taxon>
        <taxon>Dikarya</taxon>
        <taxon>Ascomycota</taxon>
        <taxon>Pezizomycotina</taxon>
        <taxon>Dothideomycetes</taxon>
        <taxon>Dothideomycetes incertae sedis</taxon>
        <taxon>Microthyriales</taxon>
        <taxon>Microthyriaceae</taxon>
        <taxon>Microthyrium</taxon>
    </lineage>
</organism>
<dbReference type="Proteomes" id="UP000799302">
    <property type="component" value="Unassembled WGS sequence"/>
</dbReference>
<evidence type="ECO:0000256" key="8">
    <source>
        <dbReference type="ARBA" id="ARBA00023288"/>
    </source>
</evidence>
<evidence type="ECO:0000256" key="10">
    <source>
        <dbReference type="SAM" id="MobiDB-lite"/>
    </source>
</evidence>
<feature type="chain" id="PRO_5025451740" description="CFEM domain-containing protein" evidence="11">
    <location>
        <begin position="18"/>
        <end position="173"/>
    </location>
</feature>
<feature type="region of interest" description="Disordered" evidence="10">
    <location>
        <begin position="89"/>
        <end position="142"/>
    </location>
</feature>
<keyword evidence="7 9" id="KW-1015">Disulfide bond</keyword>
<feature type="disulfide bond" evidence="9">
    <location>
        <begin position="31"/>
        <end position="62"/>
    </location>
</feature>
<dbReference type="InterPro" id="IPR008427">
    <property type="entry name" value="Extracellular_membr_CFEM_dom"/>
</dbReference>
<dbReference type="GO" id="GO:0098552">
    <property type="term" value="C:side of membrane"/>
    <property type="evidence" value="ECO:0007669"/>
    <property type="project" value="UniProtKB-KW"/>
</dbReference>
<keyword evidence="6 11" id="KW-0732">Signal</keyword>
<dbReference type="Pfam" id="PF05730">
    <property type="entry name" value="CFEM"/>
    <property type="match status" value="1"/>
</dbReference>
<feature type="compositionally biased region" description="Low complexity" evidence="10">
    <location>
        <begin position="89"/>
        <end position="107"/>
    </location>
</feature>
<dbReference type="AlphaFoldDB" id="A0A6A6TWT1"/>
<feature type="disulfide bond" evidence="9">
    <location>
        <begin position="27"/>
        <end position="67"/>
    </location>
</feature>
<comment type="similarity">
    <text evidence="3">Belongs to the RBT5 family.</text>
</comment>
<keyword evidence="5" id="KW-0325">Glycoprotein</keyword>
<reference evidence="13" key="1">
    <citation type="journal article" date="2020" name="Stud. Mycol.">
        <title>101 Dothideomycetes genomes: a test case for predicting lifestyles and emergence of pathogens.</title>
        <authorList>
            <person name="Haridas S."/>
            <person name="Albert R."/>
            <person name="Binder M."/>
            <person name="Bloem J."/>
            <person name="Labutti K."/>
            <person name="Salamov A."/>
            <person name="Andreopoulos B."/>
            <person name="Baker S."/>
            <person name="Barry K."/>
            <person name="Bills G."/>
            <person name="Bluhm B."/>
            <person name="Cannon C."/>
            <person name="Castanera R."/>
            <person name="Culley D."/>
            <person name="Daum C."/>
            <person name="Ezra D."/>
            <person name="Gonzalez J."/>
            <person name="Henrissat B."/>
            <person name="Kuo A."/>
            <person name="Liang C."/>
            <person name="Lipzen A."/>
            <person name="Lutzoni F."/>
            <person name="Magnuson J."/>
            <person name="Mondo S."/>
            <person name="Nolan M."/>
            <person name="Ohm R."/>
            <person name="Pangilinan J."/>
            <person name="Park H.-J."/>
            <person name="Ramirez L."/>
            <person name="Alfaro M."/>
            <person name="Sun H."/>
            <person name="Tritt A."/>
            <person name="Yoshinaga Y."/>
            <person name="Zwiers L.-H."/>
            <person name="Turgeon B."/>
            <person name="Goodwin S."/>
            <person name="Spatafora J."/>
            <person name="Crous P."/>
            <person name="Grigoriev I."/>
        </authorList>
    </citation>
    <scope>NUCLEOTIDE SEQUENCE</scope>
    <source>
        <strain evidence="13">CBS 115976</strain>
    </source>
</reference>
<dbReference type="SMART" id="SM00747">
    <property type="entry name" value="CFEM"/>
    <property type="match status" value="1"/>
</dbReference>
<protein>
    <recommendedName>
        <fullName evidence="12">CFEM domain-containing protein</fullName>
    </recommendedName>
</protein>
<keyword evidence="9" id="KW-0349">Heme</keyword>
<keyword evidence="4" id="KW-0964">Secreted</keyword>
<feature type="signal peptide" evidence="11">
    <location>
        <begin position="1"/>
        <end position="17"/>
    </location>
</feature>
<feature type="disulfide bond" evidence="9">
    <location>
        <begin position="50"/>
        <end position="83"/>
    </location>
</feature>
<evidence type="ECO:0000256" key="7">
    <source>
        <dbReference type="ARBA" id="ARBA00023157"/>
    </source>
</evidence>
<sequence length="173" mass="16922">MVALTFITFGLVALAQATVDLTGVPVCAITCAAKGASAGGCSLTDYECFCTAPNCLPTAQSCVEETCSADDAKKAVAFAGEMCAPYGGAAPASTTAESAPEAETSETASEDSSSEEPCDEEEMAAAPENEASSSASMPATTTAMSPPAVFTGGASSVKVGGLVALGAVVLAVL</sequence>
<evidence type="ECO:0000256" key="6">
    <source>
        <dbReference type="ARBA" id="ARBA00022729"/>
    </source>
</evidence>
<evidence type="ECO:0000256" key="2">
    <source>
        <dbReference type="ARBA" id="ARBA00004613"/>
    </source>
</evidence>
<keyword evidence="5" id="KW-0472">Membrane</keyword>
<feature type="binding site" description="axial binding residue" evidence="9">
    <location>
        <position position="45"/>
    </location>
    <ligand>
        <name>heme</name>
        <dbReference type="ChEBI" id="CHEBI:30413"/>
    </ligand>
    <ligandPart>
        <name>Fe</name>
        <dbReference type="ChEBI" id="CHEBI:18248"/>
    </ligandPart>
</feature>
<dbReference type="PROSITE" id="PS52012">
    <property type="entry name" value="CFEM"/>
    <property type="match status" value="1"/>
</dbReference>
<name>A0A6A6TWT1_9PEZI</name>
<evidence type="ECO:0000256" key="4">
    <source>
        <dbReference type="ARBA" id="ARBA00022525"/>
    </source>
</evidence>
<keyword evidence="9" id="KW-0408">Iron</keyword>
<dbReference type="GO" id="GO:0046872">
    <property type="term" value="F:metal ion binding"/>
    <property type="evidence" value="ECO:0007669"/>
    <property type="project" value="UniProtKB-UniRule"/>
</dbReference>
<gene>
    <name evidence="13" type="ORF">BT63DRAFT_461621</name>
</gene>
<keyword evidence="5" id="KW-0336">GPI-anchor</keyword>